<evidence type="ECO:0000256" key="1">
    <source>
        <dbReference type="ARBA" id="ARBA00023125"/>
    </source>
</evidence>
<dbReference type="InterPro" id="IPR016032">
    <property type="entry name" value="Sig_transdc_resp-reg_C-effctor"/>
</dbReference>
<dbReference type="PRINTS" id="PR00038">
    <property type="entry name" value="HTHLUXR"/>
</dbReference>
<dbReference type="PANTHER" id="PTHR45566">
    <property type="entry name" value="HTH-TYPE TRANSCRIPTIONAL REGULATOR YHJB-RELATED"/>
    <property type="match status" value="1"/>
</dbReference>
<dbReference type="Pfam" id="PF00072">
    <property type="entry name" value="Response_reg"/>
    <property type="match status" value="1"/>
</dbReference>
<proteinExistence type="predicted"/>
<dbReference type="SMART" id="SM00421">
    <property type="entry name" value="HTH_LUXR"/>
    <property type="match status" value="1"/>
</dbReference>
<name>A0ABN6PRS0_9BURK</name>
<evidence type="ECO:0000313" key="6">
    <source>
        <dbReference type="Proteomes" id="UP001057498"/>
    </source>
</evidence>
<dbReference type="InterPro" id="IPR001789">
    <property type="entry name" value="Sig_transdc_resp-reg_receiver"/>
</dbReference>
<dbReference type="InterPro" id="IPR036388">
    <property type="entry name" value="WH-like_DNA-bd_sf"/>
</dbReference>
<dbReference type="SUPFAM" id="SSF52172">
    <property type="entry name" value="CheY-like"/>
    <property type="match status" value="1"/>
</dbReference>
<feature type="modified residue" description="4-aspartylphosphate" evidence="2">
    <location>
        <position position="59"/>
    </location>
</feature>
<feature type="domain" description="Response regulatory" evidence="4">
    <location>
        <begin position="7"/>
        <end position="124"/>
    </location>
</feature>
<reference evidence="5" key="1">
    <citation type="submission" date="2022-04" db="EMBL/GenBank/DDBJ databases">
        <title>Whole genome sequence of Sphaerotilus sp. FB-5.</title>
        <authorList>
            <person name="Takeda M."/>
            <person name="Narihara S."/>
            <person name="Akimoto M."/>
            <person name="Akimoto R."/>
            <person name="Nishiyashiki S."/>
            <person name="Murakami T."/>
        </authorList>
    </citation>
    <scope>NUCLEOTIDE SEQUENCE</scope>
    <source>
        <strain evidence="5">FB-5</strain>
    </source>
</reference>
<dbReference type="SUPFAM" id="SSF46894">
    <property type="entry name" value="C-terminal effector domain of the bipartite response regulators"/>
    <property type="match status" value="1"/>
</dbReference>
<dbReference type="Gene3D" id="1.10.10.10">
    <property type="entry name" value="Winged helix-like DNA-binding domain superfamily/Winged helix DNA-binding domain"/>
    <property type="match status" value="1"/>
</dbReference>
<accession>A0ABN6PRS0</accession>
<dbReference type="InterPro" id="IPR000792">
    <property type="entry name" value="Tscrpt_reg_LuxR_C"/>
</dbReference>
<protein>
    <submittedName>
        <fullName evidence="5">DNA-binding response regulator</fullName>
    </submittedName>
</protein>
<keyword evidence="6" id="KW-1185">Reference proteome</keyword>
<dbReference type="PANTHER" id="PTHR45566:SF1">
    <property type="entry name" value="HTH-TYPE TRANSCRIPTIONAL REGULATOR YHJB-RELATED"/>
    <property type="match status" value="1"/>
</dbReference>
<dbReference type="PROSITE" id="PS50043">
    <property type="entry name" value="HTH_LUXR_2"/>
    <property type="match status" value="1"/>
</dbReference>
<dbReference type="Pfam" id="PF00196">
    <property type="entry name" value="GerE"/>
    <property type="match status" value="1"/>
</dbReference>
<evidence type="ECO:0000259" key="4">
    <source>
        <dbReference type="PROSITE" id="PS50110"/>
    </source>
</evidence>
<dbReference type="SMART" id="SM00448">
    <property type="entry name" value="REC"/>
    <property type="match status" value="1"/>
</dbReference>
<keyword evidence="2" id="KW-0597">Phosphoprotein</keyword>
<dbReference type="CDD" id="cd06170">
    <property type="entry name" value="LuxR_C_like"/>
    <property type="match status" value="1"/>
</dbReference>
<dbReference type="GO" id="GO:0003677">
    <property type="term" value="F:DNA binding"/>
    <property type="evidence" value="ECO:0007669"/>
    <property type="project" value="UniProtKB-KW"/>
</dbReference>
<dbReference type="InterPro" id="IPR011006">
    <property type="entry name" value="CheY-like_superfamily"/>
</dbReference>
<keyword evidence="1 5" id="KW-0238">DNA-binding</keyword>
<dbReference type="EMBL" id="AP025730">
    <property type="protein sequence ID" value="BDI07313.1"/>
    <property type="molecule type" value="Genomic_DNA"/>
</dbReference>
<organism evidence="5 6">
    <name type="scientific">Sphaerotilus microaerophilus</name>
    <dbReference type="NCBI Taxonomy" id="2914710"/>
    <lineage>
        <taxon>Bacteria</taxon>
        <taxon>Pseudomonadati</taxon>
        <taxon>Pseudomonadota</taxon>
        <taxon>Betaproteobacteria</taxon>
        <taxon>Burkholderiales</taxon>
        <taxon>Sphaerotilaceae</taxon>
        <taxon>Sphaerotilus</taxon>
    </lineage>
</organism>
<evidence type="ECO:0000256" key="2">
    <source>
        <dbReference type="PROSITE-ProRule" id="PRU00169"/>
    </source>
</evidence>
<feature type="domain" description="HTH luxR-type" evidence="3">
    <location>
        <begin position="186"/>
        <end position="251"/>
    </location>
</feature>
<dbReference type="Proteomes" id="UP001057498">
    <property type="component" value="Chromosome"/>
</dbReference>
<evidence type="ECO:0000259" key="3">
    <source>
        <dbReference type="PROSITE" id="PS50043"/>
    </source>
</evidence>
<evidence type="ECO:0000313" key="5">
    <source>
        <dbReference type="EMBL" id="BDI07313.1"/>
    </source>
</evidence>
<dbReference type="PROSITE" id="PS50110">
    <property type="entry name" value="RESPONSE_REGULATORY"/>
    <property type="match status" value="1"/>
</dbReference>
<dbReference type="Gene3D" id="3.40.50.2300">
    <property type="match status" value="1"/>
</dbReference>
<sequence>MAEKNMKVLLIDDHPLILSAIRHVIRDLAEDVVVVGVESAVEARSALRREPDFDLLLLDLNLGDIPGFDLLAELRACYPAIPVVVISGSERASDVIQSIDGGAMGFVPKRASTELLFEALHLVISGGIYVPPMAYLRGDSVGPPLADVGPLSNDSQTAVVDFDVASASAPAPPRSTPPAGTATAPLSVEGLGLTTRQCEVLILLLQGKSNKVIARELNLSVETVKDHVAAVLRSLGVNSRTQAVLAVSQLQEGGRQALRPVRG</sequence>
<dbReference type="InterPro" id="IPR051015">
    <property type="entry name" value="EvgA-like"/>
</dbReference>
<gene>
    <name evidence="5" type="ORF">CATMQ487_42830</name>
</gene>